<accession>A0A9Q8QHK6</accession>
<dbReference type="AlphaFoldDB" id="A0A9Q8QHK6"/>
<dbReference type="EMBL" id="CP086358">
    <property type="protein sequence ID" value="UNI19988.1"/>
    <property type="molecule type" value="Genomic_DNA"/>
</dbReference>
<dbReference type="CDD" id="cd00303">
    <property type="entry name" value="retropepsin_like"/>
    <property type="match status" value="2"/>
</dbReference>
<organism evidence="2 3">
    <name type="scientific">Purpureocillium takamizusanense</name>
    <dbReference type="NCBI Taxonomy" id="2060973"/>
    <lineage>
        <taxon>Eukaryota</taxon>
        <taxon>Fungi</taxon>
        <taxon>Dikarya</taxon>
        <taxon>Ascomycota</taxon>
        <taxon>Pezizomycotina</taxon>
        <taxon>Sordariomycetes</taxon>
        <taxon>Hypocreomycetidae</taxon>
        <taxon>Hypocreales</taxon>
        <taxon>Ophiocordycipitaceae</taxon>
        <taxon>Purpureocillium</taxon>
    </lineage>
</organism>
<protein>
    <recommendedName>
        <fullName evidence="4">Peptidase A2 domain-containing protein</fullName>
    </recommendedName>
</protein>
<feature type="compositionally biased region" description="Basic residues" evidence="1">
    <location>
        <begin position="716"/>
        <end position="727"/>
    </location>
</feature>
<dbReference type="InterPro" id="IPR021109">
    <property type="entry name" value="Peptidase_aspartic_dom_sf"/>
</dbReference>
<dbReference type="RefSeq" id="XP_047843469.1">
    <property type="nucleotide sequence ID" value="XM_047987484.1"/>
</dbReference>
<evidence type="ECO:0008006" key="4">
    <source>
        <dbReference type="Google" id="ProtNLM"/>
    </source>
</evidence>
<evidence type="ECO:0000313" key="3">
    <source>
        <dbReference type="Proteomes" id="UP000829364"/>
    </source>
</evidence>
<dbReference type="Proteomes" id="UP000829364">
    <property type="component" value="Chromosome 5"/>
</dbReference>
<feature type="region of interest" description="Disordered" evidence="1">
    <location>
        <begin position="689"/>
        <end position="727"/>
    </location>
</feature>
<dbReference type="OrthoDB" id="6079484at2759"/>
<dbReference type="Gene3D" id="2.40.70.10">
    <property type="entry name" value="Acid Proteases"/>
    <property type="match status" value="2"/>
</dbReference>
<keyword evidence="3" id="KW-1185">Reference proteome</keyword>
<sequence>MPPPAPAMEQLSRGWVHHLRKTARQETAARGCCPLCAAEIQPDLDAFKAHVRADVSRHPALADDADIEEAFKHVTIQNPRLEVAAPSSEATGVGRPARKRPVPSAWAAVNDDGLQRPEDDPVDEDQREGNQRRSKKLCSPPASVAQQRRSSPPTPGRSRARPSVASDFERGLASKNRPTARQLWNPDDDAQQRTSRPRHSQLASSNHAHRTQQTRTRLSTPRIRGSPVEPSSAIEMIRQPETRPISPEQLVAEVKGIYAGLVMIESKCIEYDRSQETMQLSQAQYQAIISLHRSLLHEHHDFFRASQHRTASETLRRLASQYSANKARVNALQHPKTQFEWRVDGCINGTPISALVDTGANCVAISEGRARRLGLTPEPGSAGKPIKLPCGQSRESSGVVQVNFNYADEEGSGVSYSLRCAIMPRLEHDLILPFKFLSDTGTFSPRHKSRLNDVPIGPFGQERVSLRLLDGHTAYGGEEKARLAGFVGGLPCVAVPDTGSTIMAMAASYAAYRGLDIDRTRRIKVRFADGSETTTLGVATASWALREDDDYPINYEWHVLEGLSVNAILSIDYIKEHDIFGGEHEASFVDADTAVDWEHSEIFGICRVAEGSEELGRLADDFFTDINSPDGFTYPQRVKEYARREEIRDAITRLPAAERETAQAAEKERQRYWNHRQRIHILGLNRQLVQHADDEPPPPDAAAVQLSPPGPSDKRPGRRWKVWRRDK</sequence>
<reference evidence="2" key="1">
    <citation type="submission" date="2021-11" db="EMBL/GenBank/DDBJ databases">
        <title>Purpureocillium_takamizusanense_genome.</title>
        <authorList>
            <person name="Nguyen N.-H."/>
        </authorList>
    </citation>
    <scope>NUCLEOTIDE SEQUENCE</scope>
    <source>
        <strain evidence="2">PT3</strain>
    </source>
</reference>
<evidence type="ECO:0000313" key="2">
    <source>
        <dbReference type="EMBL" id="UNI19988.1"/>
    </source>
</evidence>
<proteinExistence type="predicted"/>
<dbReference type="SUPFAM" id="SSF50630">
    <property type="entry name" value="Acid proteases"/>
    <property type="match status" value="1"/>
</dbReference>
<dbReference type="KEGG" id="ptkz:JDV02_006128"/>
<evidence type="ECO:0000256" key="1">
    <source>
        <dbReference type="SAM" id="MobiDB-lite"/>
    </source>
</evidence>
<name>A0A9Q8QHK6_9HYPO</name>
<dbReference type="GeneID" id="72068077"/>
<dbReference type="Pfam" id="PF13650">
    <property type="entry name" value="Asp_protease_2"/>
    <property type="match status" value="1"/>
</dbReference>
<feature type="region of interest" description="Disordered" evidence="1">
    <location>
        <begin position="82"/>
        <end position="241"/>
    </location>
</feature>
<gene>
    <name evidence="2" type="ORF">JDV02_006128</name>
</gene>